<dbReference type="Proteomes" id="UP001163046">
    <property type="component" value="Unassembled WGS sequence"/>
</dbReference>
<sequence length="89" mass="9779">MSDRYSQAIDAGLLFYMKAAHMLSVPGFPSREEGPGNERNEVARYLTLNRAGATGTMPGNVKRSQHLPALVLRHKTAPPSTRLRSKETA</sequence>
<gene>
    <name evidence="2" type="ORF">OS493_039777</name>
</gene>
<accession>A0A9W9YWH2</accession>
<evidence type="ECO:0000256" key="1">
    <source>
        <dbReference type="SAM" id="MobiDB-lite"/>
    </source>
</evidence>
<name>A0A9W9YWH2_9CNID</name>
<evidence type="ECO:0000313" key="3">
    <source>
        <dbReference type="Proteomes" id="UP001163046"/>
    </source>
</evidence>
<dbReference type="EMBL" id="MU827065">
    <property type="protein sequence ID" value="KAJ7369323.1"/>
    <property type="molecule type" value="Genomic_DNA"/>
</dbReference>
<protein>
    <submittedName>
        <fullName evidence="2">Uncharacterized protein</fullName>
    </submittedName>
</protein>
<comment type="caution">
    <text evidence="2">The sequence shown here is derived from an EMBL/GenBank/DDBJ whole genome shotgun (WGS) entry which is preliminary data.</text>
</comment>
<dbReference type="AlphaFoldDB" id="A0A9W9YWH2"/>
<evidence type="ECO:0000313" key="2">
    <source>
        <dbReference type="EMBL" id="KAJ7369323.1"/>
    </source>
</evidence>
<organism evidence="2 3">
    <name type="scientific">Desmophyllum pertusum</name>
    <dbReference type="NCBI Taxonomy" id="174260"/>
    <lineage>
        <taxon>Eukaryota</taxon>
        <taxon>Metazoa</taxon>
        <taxon>Cnidaria</taxon>
        <taxon>Anthozoa</taxon>
        <taxon>Hexacorallia</taxon>
        <taxon>Scleractinia</taxon>
        <taxon>Caryophylliina</taxon>
        <taxon>Caryophylliidae</taxon>
        <taxon>Desmophyllum</taxon>
    </lineage>
</organism>
<proteinExistence type="predicted"/>
<feature type="region of interest" description="Disordered" evidence="1">
    <location>
        <begin position="51"/>
        <end position="89"/>
    </location>
</feature>
<keyword evidence="3" id="KW-1185">Reference proteome</keyword>
<reference evidence="2" key="1">
    <citation type="submission" date="2023-01" db="EMBL/GenBank/DDBJ databases">
        <title>Genome assembly of the deep-sea coral Lophelia pertusa.</title>
        <authorList>
            <person name="Herrera S."/>
            <person name="Cordes E."/>
        </authorList>
    </citation>
    <scope>NUCLEOTIDE SEQUENCE</scope>
    <source>
        <strain evidence="2">USNM1676648</strain>
        <tissue evidence="2">Polyp</tissue>
    </source>
</reference>